<dbReference type="AlphaFoldDB" id="A0A849BEG1"/>
<evidence type="ECO:0000313" key="1">
    <source>
        <dbReference type="EMBL" id="NNH12528.1"/>
    </source>
</evidence>
<comment type="caution">
    <text evidence="1">The sequence shown here is derived from an EMBL/GenBank/DDBJ whole genome shotgun (WGS) entry which is preliminary data.</text>
</comment>
<name>A0A849BEG1_9BURK</name>
<organism evidence="1 2">
    <name type="scientific">Cupriavidus gilardii</name>
    <dbReference type="NCBI Taxonomy" id="82541"/>
    <lineage>
        <taxon>Bacteria</taxon>
        <taxon>Pseudomonadati</taxon>
        <taxon>Pseudomonadota</taxon>
        <taxon>Betaproteobacteria</taxon>
        <taxon>Burkholderiales</taxon>
        <taxon>Burkholderiaceae</taxon>
        <taxon>Cupriavidus</taxon>
    </lineage>
</organism>
<protein>
    <submittedName>
        <fullName evidence="1">Uncharacterized protein</fullName>
    </submittedName>
</protein>
<gene>
    <name evidence="1" type="ORF">HLB16_16780</name>
</gene>
<proteinExistence type="predicted"/>
<dbReference type="Proteomes" id="UP000542973">
    <property type="component" value="Unassembled WGS sequence"/>
</dbReference>
<dbReference type="EMBL" id="JABEMD010000029">
    <property type="protein sequence ID" value="NNH12528.1"/>
    <property type="molecule type" value="Genomic_DNA"/>
</dbReference>
<accession>A0A849BEG1</accession>
<sequence>MNADPYKGKDLNMLIARIELRDATREQYEALHDAMAAYGYERTVKADNGLRYDLPDATYVHHTSNDAEAGHAAAVNAAFGVVGPNRYGVFVGQYVRSVFTLPPWQPWAEWPRTDVAGLAGLLGLGARP</sequence>
<evidence type="ECO:0000313" key="2">
    <source>
        <dbReference type="Proteomes" id="UP000542973"/>
    </source>
</evidence>
<dbReference type="RefSeq" id="WP_144425761.1">
    <property type="nucleotide sequence ID" value="NZ_BAAAEB010000011.1"/>
</dbReference>
<reference evidence="1 2" key="1">
    <citation type="submission" date="2020-05" db="EMBL/GenBank/DDBJ databases">
        <title>MicrobeNet Type strains.</title>
        <authorList>
            <person name="Nicholson A.C."/>
        </authorList>
    </citation>
    <scope>NUCLEOTIDE SEQUENCE [LARGE SCALE GENOMIC DNA]</scope>
    <source>
        <strain evidence="1 2">ATCC 700815</strain>
    </source>
</reference>